<name>A0AAW2GEX0_9HYME</name>
<sequence length="91" mass="10681">MLVGCTANQFMTPKGFAFVSREIFFFFSHNDWRIVRSILQNVVEINLGDMWTQVVANFRELICLCRLTNMPTCVEHCIIRNIHDRSVRSEN</sequence>
<gene>
    <name evidence="1" type="ORF">PUN28_004692</name>
</gene>
<reference evidence="1 2" key="1">
    <citation type="submission" date="2023-03" db="EMBL/GenBank/DDBJ databases">
        <title>High recombination rates correlate with genetic variation in Cardiocondyla obscurior ants.</title>
        <authorList>
            <person name="Errbii M."/>
        </authorList>
    </citation>
    <scope>NUCLEOTIDE SEQUENCE [LARGE SCALE GENOMIC DNA]</scope>
    <source>
        <strain evidence="1">Alpha-2009</strain>
        <tissue evidence="1">Whole body</tissue>
    </source>
</reference>
<accession>A0AAW2GEX0</accession>
<evidence type="ECO:0000313" key="1">
    <source>
        <dbReference type="EMBL" id="KAL0125801.1"/>
    </source>
</evidence>
<dbReference type="AlphaFoldDB" id="A0AAW2GEX0"/>
<evidence type="ECO:0000313" key="2">
    <source>
        <dbReference type="Proteomes" id="UP001430953"/>
    </source>
</evidence>
<keyword evidence="2" id="KW-1185">Reference proteome</keyword>
<protein>
    <submittedName>
        <fullName evidence="1">Uncharacterized protein</fullName>
    </submittedName>
</protein>
<proteinExistence type="predicted"/>
<comment type="caution">
    <text evidence="1">The sequence shown here is derived from an EMBL/GenBank/DDBJ whole genome shotgun (WGS) entry which is preliminary data.</text>
</comment>
<organism evidence="1 2">
    <name type="scientific">Cardiocondyla obscurior</name>
    <dbReference type="NCBI Taxonomy" id="286306"/>
    <lineage>
        <taxon>Eukaryota</taxon>
        <taxon>Metazoa</taxon>
        <taxon>Ecdysozoa</taxon>
        <taxon>Arthropoda</taxon>
        <taxon>Hexapoda</taxon>
        <taxon>Insecta</taxon>
        <taxon>Pterygota</taxon>
        <taxon>Neoptera</taxon>
        <taxon>Endopterygota</taxon>
        <taxon>Hymenoptera</taxon>
        <taxon>Apocrita</taxon>
        <taxon>Aculeata</taxon>
        <taxon>Formicoidea</taxon>
        <taxon>Formicidae</taxon>
        <taxon>Myrmicinae</taxon>
        <taxon>Cardiocondyla</taxon>
    </lineage>
</organism>
<dbReference type="Proteomes" id="UP001430953">
    <property type="component" value="Unassembled WGS sequence"/>
</dbReference>
<dbReference type="EMBL" id="JADYXP020000004">
    <property type="protein sequence ID" value="KAL0125801.1"/>
    <property type="molecule type" value="Genomic_DNA"/>
</dbReference>